<dbReference type="Proteomes" id="UP000652761">
    <property type="component" value="Unassembled WGS sequence"/>
</dbReference>
<protein>
    <submittedName>
        <fullName evidence="2">Uncharacterized protein</fullName>
    </submittedName>
</protein>
<dbReference type="EMBL" id="NMUH01000165">
    <property type="protein sequence ID" value="MQL73413.1"/>
    <property type="molecule type" value="Genomic_DNA"/>
</dbReference>
<gene>
    <name evidence="2" type="ORF">Taro_005746</name>
</gene>
<feature type="region of interest" description="Disordered" evidence="1">
    <location>
        <begin position="184"/>
        <end position="205"/>
    </location>
</feature>
<accession>A0A843TVG1</accession>
<name>A0A843TVG1_COLES</name>
<reference evidence="2" key="1">
    <citation type="submission" date="2017-07" db="EMBL/GenBank/DDBJ databases">
        <title>Taro Niue Genome Assembly and Annotation.</title>
        <authorList>
            <person name="Atibalentja N."/>
            <person name="Keating K."/>
            <person name="Fields C.J."/>
        </authorList>
    </citation>
    <scope>NUCLEOTIDE SEQUENCE</scope>
    <source>
        <strain evidence="2">Niue_2</strain>
        <tissue evidence="2">Leaf</tissue>
    </source>
</reference>
<organism evidence="2 3">
    <name type="scientific">Colocasia esculenta</name>
    <name type="common">Wild taro</name>
    <name type="synonym">Arum esculentum</name>
    <dbReference type="NCBI Taxonomy" id="4460"/>
    <lineage>
        <taxon>Eukaryota</taxon>
        <taxon>Viridiplantae</taxon>
        <taxon>Streptophyta</taxon>
        <taxon>Embryophyta</taxon>
        <taxon>Tracheophyta</taxon>
        <taxon>Spermatophyta</taxon>
        <taxon>Magnoliopsida</taxon>
        <taxon>Liliopsida</taxon>
        <taxon>Araceae</taxon>
        <taxon>Aroideae</taxon>
        <taxon>Colocasieae</taxon>
        <taxon>Colocasia</taxon>
    </lineage>
</organism>
<proteinExistence type="predicted"/>
<evidence type="ECO:0000256" key="1">
    <source>
        <dbReference type="SAM" id="MobiDB-lite"/>
    </source>
</evidence>
<keyword evidence="3" id="KW-1185">Reference proteome</keyword>
<dbReference type="AlphaFoldDB" id="A0A843TVG1"/>
<evidence type="ECO:0000313" key="2">
    <source>
        <dbReference type="EMBL" id="MQL73413.1"/>
    </source>
</evidence>
<evidence type="ECO:0000313" key="3">
    <source>
        <dbReference type="Proteomes" id="UP000652761"/>
    </source>
</evidence>
<comment type="caution">
    <text evidence="2">The sequence shown here is derived from an EMBL/GenBank/DDBJ whole genome shotgun (WGS) entry which is preliminary data.</text>
</comment>
<sequence>MESWAIWRRSRVCLWRWSSRGYCVCWRWKSGDAQAWAVLVLCYRDQGHSKLVKMAAMADGGQGRWAWDPDLGSFAGEAWNHGAMVCGSGGYVRSKLMAELEGFCWRRSDVADRPGSAGMEMELVCRARAAVPGASATVRISEAVGIGVLLPSFRGDWCCPASGKCGGKVQTLFAKEVSTHPTMVSTQQPRFKGKKVDARPEQVDTGLSSQNSLFAEWDSRSTQHQSRSTLDLLPRTSYSQIRDSVSTPPPGQVDTLRKDCNLNWMFATCQPRAMVYEPRIVCPYT</sequence>